<evidence type="ECO:0000256" key="4">
    <source>
        <dbReference type="ARBA" id="ARBA00022989"/>
    </source>
</evidence>
<feature type="transmembrane region" description="Helical" evidence="6">
    <location>
        <begin position="189"/>
        <end position="211"/>
    </location>
</feature>
<keyword evidence="8" id="KW-1185">Reference proteome</keyword>
<dbReference type="OrthoDB" id="148038at2157"/>
<keyword evidence="7" id="KW-0067">ATP-binding</keyword>
<comment type="caution">
    <text evidence="7">The sequence shown here is derived from an EMBL/GenBank/DDBJ whole genome shotgun (WGS) entry which is preliminary data.</text>
</comment>
<evidence type="ECO:0000256" key="2">
    <source>
        <dbReference type="ARBA" id="ARBA00005268"/>
    </source>
</evidence>
<reference evidence="7 8" key="1">
    <citation type="submission" date="2014-09" db="EMBL/GenBank/DDBJ databases">
        <title>Draft genome sequence of an obligately methylotrophic methanogen, Methanococcoides methylutens, isolated from marine sediment.</title>
        <authorList>
            <person name="Guan Y."/>
            <person name="Ngugi D.K."/>
            <person name="Blom J."/>
            <person name="Ali S."/>
            <person name="Ferry J.G."/>
            <person name="Stingl U."/>
        </authorList>
    </citation>
    <scope>NUCLEOTIDE SEQUENCE [LARGE SCALE GENOMIC DNA]</scope>
    <source>
        <strain evidence="7 8">DSM 2657</strain>
    </source>
</reference>
<organism evidence="7 8">
    <name type="scientific">Methanococcoides methylutens</name>
    <dbReference type="NCBI Taxonomy" id="2226"/>
    <lineage>
        <taxon>Archaea</taxon>
        <taxon>Methanobacteriati</taxon>
        <taxon>Methanobacteriota</taxon>
        <taxon>Stenosarchaea group</taxon>
        <taxon>Methanomicrobia</taxon>
        <taxon>Methanosarcinales</taxon>
        <taxon>Methanosarcinaceae</taxon>
        <taxon>Methanococcoides</taxon>
    </lineage>
</organism>
<gene>
    <name evidence="7" type="ORF">LI82_08880</name>
</gene>
<keyword evidence="7" id="KW-0547">Nucleotide-binding</keyword>
<proteinExistence type="inferred from homology"/>
<accession>A0A099SY84</accession>
<dbReference type="Proteomes" id="UP000029859">
    <property type="component" value="Unassembled WGS sequence"/>
</dbReference>
<dbReference type="InterPro" id="IPR005226">
    <property type="entry name" value="UPF0014_fam"/>
</dbReference>
<dbReference type="Pfam" id="PF03649">
    <property type="entry name" value="UPF0014"/>
    <property type="match status" value="1"/>
</dbReference>
<evidence type="ECO:0000256" key="5">
    <source>
        <dbReference type="ARBA" id="ARBA00023136"/>
    </source>
</evidence>
<feature type="transmembrane region" description="Helical" evidence="6">
    <location>
        <begin position="223"/>
        <end position="243"/>
    </location>
</feature>
<dbReference type="PANTHER" id="PTHR30028:SF0">
    <property type="entry name" value="PROTEIN ALUMINUM SENSITIVE 3"/>
    <property type="match status" value="1"/>
</dbReference>
<evidence type="ECO:0000313" key="7">
    <source>
        <dbReference type="EMBL" id="KGK97867.1"/>
    </source>
</evidence>
<evidence type="ECO:0000256" key="3">
    <source>
        <dbReference type="ARBA" id="ARBA00022692"/>
    </source>
</evidence>
<sequence length="265" mass="29406">MEAVDITYLSLMACFLLLAIPLFVSHYLKLGIIHDTVVSASRMVVQLSFVGFFLTVLFDLNNSVVNLLWLMLMVLAATHSTINDVGLDLKKLLLPTLASFIVGNFLIIVYFNAFVVDLENLFDARYLIPIFGMFLGNSLRGNLVSISNFYDTIRRNENRYLYSLSLGAKKHEAILPYARKSLNLALKPSIASMSTIGIVSLPGMMTGQIIAGSSPILAIKYQMAIMVGIYVSTVMTVAIGIFMTMRSSFDDYGILKEDIFRPTKA</sequence>
<evidence type="ECO:0000256" key="1">
    <source>
        <dbReference type="ARBA" id="ARBA00004141"/>
    </source>
</evidence>
<comment type="similarity">
    <text evidence="2">Belongs to the UPF0014 family.</text>
</comment>
<dbReference type="GO" id="GO:0005524">
    <property type="term" value="F:ATP binding"/>
    <property type="evidence" value="ECO:0007669"/>
    <property type="project" value="UniProtKB-KW"/>
</dbReference>
<dbReference type="GO" id="GO:0005886">
    <property type="term" value="C:plasma membrane"/>
    <property type="evidence" value="ECO:0007669"/>
    <property type="project" value="TreeGrafter"/>
</dbReference>
<keyword evidence="4 6" id="KW-1133">Transmembrane helix</keyword>
<dbReference type="AlphaFoldDB" id="A0A099SY84"/>
<evidence type="ECO:0000313" key="8">
    <source>
        <dbReference type="Proteomes" id="UP000029859"/>
    </source>
</evidence>
<name>A0A099SY84_METMT</name>
<dbReference type="PANTHER" id="PTHR30028">
    <property type="entry name" value="UPF0014 INNER MEMBRANE PROTEIN YBBM-RELATED"/>
    <property type="match status" value="1"/>
</dbReference>
<keyword evidence="3 6" id="KW-0812">Transmembrane</keyword>
<dbReference type="RefSeq" id="WP_048194987.1">
    <property type="nucleotide sequence ID" value="NZ_CAAGSM010000001.1"/>
</dbReference>
<evidence type="ECO:0000256" key="6">
    <source>
        <dbReference type="SAM" id="Phobius"/>
    </source>
</evidence>
<feature type="transmembrane region" description="Helical" evidence="6">
    <location>
        <begin position="94"/>
        <end position="114"/>
    </location>
</feature>
<protein>
    <submittedName>
        <fullName evidence="7">ABC transporter ATP-binding protein</fullName>
    </submittedName>
</protein>
<dbReference type="EMBL" id="JRHO01000014">
    <property type="protein sequence ID" value="KGK97867.1"/>
    <property type="molecule type" value="Genomic_DNA"/>
</dbReference>
<keyword evidence="5 6" id="KW-0472">Membrane</keyword>
<feature type="transmembrane region" description="Helical" evidence="6">
    <location>
        <begin position="6"/>
        <end position="28"/>
    </location>
</feature>
<comment type="subcellular location">
    <subcellularLocation>
        <location evidence="1">Membrane</location>
        <topology evidence="1">Multi-pass membrane protein</topology>
    </subcellularLocation>
</comment>